<dbReference type="InParanoid" id="A7EIL4"/>
<dbReference type="KEGG" id="ssl:SS1G_05157"/>
<gene>
    <name evidence="1" type="ORF">SS1G_05157</name>
</gene>
<dbReference type="EMBL" id="CH476626">
    <property type="protein sequence ID" value="EDO02680.1"/>
    <property type="molecule type" value="Genomic_DNA"/>
</dbReference>
<proteinExistence type="predicted"/>
<name>A7EIL4_SCLS1</name>
<organism evidence="1 2">
    <name type="scientific">Sclerotinia sclerotiorum (strain ATCC 18683 / 1980 / Ss-1)</name>
    <name type="common">White mold</name>
    <name type="synonym">Whetzelinia sclerotiorum</name>
    <dbReference type="NCBI Taxonomy" id="665079"/>
    <lineage>
        <taxon>Eukaryota</taxon>
        <taxon>Fungi</taxon>
        <taxon>Dikarya</taxon>
        <taxon>Ascomycota</taxon>
        <taxon>Pezizomycotina</taxon>
        <taxon>Leotiomycetes</taxon>
        <taxon>Helotiales</taxon>
        <taxon>Sclerotiniaceae</taxon>
        <taxon>Sclerotinia</taxon>
    </lineage>
</organism>
<dbReference type="Proteomes" id="UP000001312">
    <property type="component" value="Unassembled WGS sequence"/>
</dbReference>
<keyword evidence="2" id="KW-1185">Reference proteome</keyword>
<sequence length="66" mass="7556">MSAPGAGPHISIIISWRLKEALKMSNLKIFEHSLPRVQKSDQRRGNWSCKRRMFEQSLTSDVCAKV</sequence>
<accession>A7EIL4</accession>
<protein>
    <submittedName>
        <fullName evidence="1">Uncharacterized protein</fullName>
    </submittedName>
</protein>
<dbReference type="HOGENOM" id="CLU_2832716_0_0_1"/>
<reference evidence="2" key="1">
    <citation type="journal article" date="2011" name="PLoS Genet.">
        <title>Genomic analysis of the necrotrophic fungal pathogens Sclerotinia sclerotiorum and Botrytis cinerea.</title>
        <authorList>
            <person name="Amselem J."/>
            <person name="Cuomo C.A."/>
            <person name="van Kan J.A."/>
            <person name="Viaud M."/>
            <person name="Benito E.P."/>
            <person name="Couloux A."/>
            <person name="Coutinho P.M."/>
            <person name="de Vries R.P."/>
            <person name="Dyer P.S."/>
            <person name="Fillinger S."/>
            <person name="Fournier E."/>
            <person name="Gout L."/>
            <person name="Hahn M."/>
            <person name="Kohn L."/>
            <person name="Lapalu N."/>
            <person name="Plummer K.M."/>
            <person name="Pradier J.M."/>
            <person name="Quevillon E."/>
            <person name="Sharon A."/>
            <person name="Simon A."/>
            <person name="ten Have A."/>
            <person name="Tudzynski B."/>
            <person name="Tudzynski P."/>
            <person name="Wincker P."/>
            <person name="Andrew M."/>
            <person name="Anthouard V."/>
            <person name="Beever R.E."/>
            <person name="Beffa R."/>
            <person name="Benoit I."/>
            <person name="Bouzid O."/>
            <person name="Brault B."/>
            <person name="Chen Z."/>
            <person name="Choquer M."/>
            <person name="Collemare J."/>
            <person name="Cotton P."/>
            <person name="Danchin E.G."/>
            <person name="Da Silva C."/>
            <person name="Gautier A."/>
            <person name="Giraud C."/>
            <person name="Giraud T."/>
            <person name="Gonzalez C."/>
            <person name="Grossetete S."/>
            <person name="Guldener U."/>
            <person name="Henrissat B."/>
            <person name="Howlett B.J."/>
            <person name="Kodira C."/>
            <person name="Kretschmer M."/>
            <person name="Lappartient A."/>
            <person name="Leroch M."/>
            <person name="Levis C."/>
            <person name="Mauceli E."/>
            <person name="Neuveglise C."/>
            <person name="Oeser B."/>
            <person name="Pearson M."/>
            <person name="Poulain J."/>
            <person name="Poussereau N."/>
            <person name="Quesneville H."/>
            <person name="Rascle C."/>
            <person name="Schumacher J."/>
            <person name="Segurens B."/>
            <person name="Sexton A."/>
            <person name="Silva E."/>
            <person name="Sirven C."/>
            <person name="Soanes D.M."/>
            <person name="Talbot N.J."/>
            <person name="Templeton M."/>
            <person name="Yandava C."/>
            <person name="Yarden O."/>
            <person name="Zeng Q."/>
            <person name="Rollins J.A."/>
            <person name="Lebrun M.H."/>
            <person name="Dickman M."/>
        </authorList>
    </citation>
    <scope>NUCLEOTIDE SEQUENCE [LARGE SCALE GENOMIC DNA]</scope>
    <source>
        <strain evidence="2">ATCC 18683 / 1980 / Ss-1</strain>
    </source>
</reference>
<evidence type="ECO:0000313" key="1">
    <source>
        <dbReference type="EMBL" id="EDO02680.1"/>
    </source>
</evidence>
<dbReference type="AlphaFoldDB" id="A7EIL4"/>
<dbReference type="RefSeq" id="XP_001593729.1">
    <property type="nucleotide sequence ID" value="XM_001593679.1"/>
</dbReference>
<evidence type="ECO:0000313" key="2">
    <source>
        <dbReference type="Proteomes" id="UP000001312"/>
    </source>
</evidence>
<dbReference type="GeneID" id="5489911"/>